<dbReference type="PATRIC" id="fig|1140003.3.peg.658"/>
<dbReference type="PRINTS" id="PR00413">
    <property type="entry name" value="HADHALOGNASE"/>
</dbReference>
<dbReference type="SFLD" id="SFLDS00003">
    <property type="entry name" value="Haloacid_Dehalogenase"/>
    <property type="match status" value="1"/>
</dbReference>
<dbReference type="eggNOG" id="COG1011">
    <property type="taxonomic scope" value="Bacteria"/>
</dbReference>
<keyword evidence="1" id="KW-0378">Hydrolase</keyword>
<dbReference type="SUPFAM" id="SSF56784">
    <property type="entry name" value="HAD-like"/>
    <property type="match status" value="1"/>
</dbReference>
<dbReference type="EMBL" id="ASWO01000001">
    <property type="protein sequence ID" value="EOT87601.1"/>
    <property type="molecule type" value="Genomic_DNA"/>
</dbReference>
<dbReference type="InterPro" id="IPR006439">
    <property type="entry name" value="HAD-SF_hydro_IA"/>
</dbReference>
<dbReference type="InterPro" id="IPR036412">
    <property type="entry name" value="HAD-like_sf"/>
</dbReference>
<proteinExistence type="predicted"/>
<dbReference type="InterPro" id="IPR023198">
    <property type="entry name" value="PGP-like_dom2"/>
</dbReference>
<dbReference type="Gene3D" id="1.10.150.240">
    <property type="entry name" value="Putative phosphatase, domain 2"/>
    <property type="match status" value="1"/>
</dbReference>
<reference evidence="1 2" key="1">
    <citation type="submission" date="2013-03" db="EMBL/GenBank/DDBJ databases">
        <title>The Genome Sequence of Enterococcus sulfureus ATCC_49903 (PacBio/Illumina hybrid assembly).</title>
        <authorList>
            <consortium name="The Broad Institute Genomics Platform"/>
            <consortium name="The Broad Institute Genome Sequencing Center for Infectious Disease"/>
            <person name="Earl A."/>
            <person name="Russ C."/>
            <person name="Gilmore M."/>
            <person name="Surin D."/>
            <person name="Walker B."/>
            <person name="Young S."/>
            <person name="Zeng Q."/>
            <person name="Gargeya S."/>
            <person name="Fitzgerald M."/>
            <person name="Haas B."/>
            <person name="Abouelleil A."/>
            <person name="Allen A.W."/>
            <person name="Alvarado L."/>
            <person name="Arachchi H.M."/>
            <person name="Berlin A.M."/>
            <person name="Chapman S.B."/>
            <person name="Gainer-Dewar J."/>
            <person name="Goldberg J."/>
            <person name="Griggs A."/>
            <person name="Gujja S."/>
            <person name="Hansen M."/>
            <person name="Howarth C."/>
            <person name="Imamovic A."/>
            <person name="Ireland A."/>
            <person name="Larimer J."/>
            <person name="McCowan C."/>
            <person name="Murphy C."/>
            <person name="Pearson M."/>
            <person name="Poon T.W."/>
            <person name="Priest M."/>
            <person name="Roberts A."/>
            <person name="Saif S."/>
            <person name="Shea T."/>
            <person name="Sisk P."/>
            <person name="Sykes S."/>
            <person name="Wortman J."/>
            <person name="Nusbaum C."/>
            <person name="Birren B."/>
        </authorList>
    </citation>
    <scope>NUCLEOTIDE SEQUENCE [LARGE SCALE GENOMIC DNA]</scope>
    <source>
        <strain evidence="1 2">ATCC 49903</strain>
    </source>
</reference>
<dbReference type="STRING" id="1140003.OMY_00664"/>
<evidence type="ECO:0000313" key="2">
    <source>
        <dbReference type="Proteomes" id="UP000015961"/>
    </source>
</evidence>
<keyword evidence="2" id="KW-1185">Reference proteome</keyword>
<dbReference type="OrthoDB" id="9802350at2"/>
<dbReference type="AlphaFoldDB" id="S0PGN4"/>
<dbReference type="SFLD" id="SFLDG01135">
    <property type="entry name" value="C1.5.6:_HAD__Beta-PGM__Phospha"/>
    <property type="match status" value="1"/>
</dbReference>
<dbReference type="RefSeq" id="WP_016185154.1">
    <property type="nucleotide sequence ID" value="NZ_ASWO01000001.1"/>
</dbReference>
<dbReference type="InterPro" id="IPR011951">
    <property type="entry name" value="HAD-SF_hydro_IA_YjjG/PynA"/>
</dbReference>
<dbReference type="Pfam" id="PF13419">
    <property type="entry name" value="HAD_2"/>
    <property type="match status" value="1"/>
</dbReference>
<dbReference type="SFLD" id="SFLDG01129">
    <property type="entry name" value="C1.5:_HAD__Beta-PGM__Phosphata"/>
    <property type="match status" value="1"/>
</dbReference>
<dbReference type="NCBIfam" id="TIGR02254">
    <property type="entry name" value="YjjG_YfnB"/>
    <property type="match status" value="1"/>
</dbReference>
<dbReference type="PANTHER" id="PTHR47478:SF1">
    <property type="entry name" value="PYRIMIDINE 5'-NUCLEOTIDASE YJJG"/>
    <property type="match status" value="1"/>
</dbReference>
<sequence>MRKYQVILFDVDDTLLDFQAAETQALTHAFTMQDIPVTEELIHYYHQMNRDVWKIIEKENDRREEMLVERFKRTLTYFAIKADPKTLNQAFRTQLALEHQVLGNSLAVVKQLYDEGYLLQVASNSRGVTQRKRLKAAGLFDYFDQIFVSDEVGAQKPAKKFFDTIFYANRTIPKDKLVIVGDSYTSDITGGLQNGIDTIWLSTEKLDENQPQPTYQIETLDELPGLLEHLSSSTQI</sequence>
<organism evidence="1 2">
    <name type="scientific">Enterococcus sulfureus ATCC 49903</name>
    <dbReference type="NCBI Taxonomy" id="1140003"/>
    <lineage>
        <taxon>Bacteria</taxon>
        <taxon>Bacillati</taxon>
        <taxon>Bacillota</taxon>
        <taxon>Bacilli</taxon>
        <taxon>Lactobacillales</taxon>
        <taxon>Enterococcaceae</taxon>
        <taxon>Enterococcus</taxon>
    </lineage>
</organism>
<dbReference type="NCBIfam" id="TIGR01549">
    <property type="entry name" value="HAD-SF-IA-v1"/>
    <property type="match status" value="1"/>
</dbReference>
<evidence type="ECO:0000313" key="1">
    <source>
        <dbReference type="EMBL" id="EOT87601.1"/>
    </source>
</evidence>
<dbReference type="InterPro" id="IPR041492">
    <property type="entry name" value="HAD_2"/>
</dbReference>
<dbReference type="GO" id="GO:0008253">
    <property type="term" value="F:5'-nucleotidase activity"/>
    <property type="evidence" value="ECO:0007669"/>
    <property type="project" value="InterPro"/>
</dbReference>
<dbReference type="Gene3D" id="3.40.50.1000">
    <property type="entry name" value="HAD superfamily/HAD-like"/>
    <property type="match status" value="1"/>
</dbReference>
<dbReference type="Proteomes" id="UP000015961">
    <property type="component" value="Unassembled WGS sequence"/>
</dbReference>
<protein>
    <submittedName>
        <fullName evidence="1">TIGR02254 family HAD hydrolase</fullName>
    </submittedName>
</protein>
<dbReference type="InterPro" id="IPR052550">
    <property type="entry name" value="Pyrimidine_5'-ntase_YjjG"/>
</dbReference>
<dbReference type="InterPro" id="IPR023214">
    <property type="entry name" value="HAD_sf"/>
</dbReference>
<gene>
    <name evidence="1" type="ORF">I573_00657</name>
</gene>
<dbReference type="PANTHER" id="PTHR47478">
    <property type="match status" value="1"/>
</dbReference>
<accession>S0PGN4</accession>
<comment type="caution">
    <text evidence="1">The sequence shown here is derived from an EMBL/GenBank/DDBJ whole genome shotgun (WGS) entry which is preliminary data.</text>
</comment>
<name>S0PGN4_9ENTE</name>